<evidence type="ECO:0000313" key="2">
    <source>
        <dbReference type="EMBL" id="CRG90861.1"/>
    </source>
</evidence>
<proteinExistence type="predicted"/>
<evidence type="ECO:0008006" key="4">
    <source>
        <dbReference type="Google" id="ProtNLM"/>
    </source>
</evidence>
<dbReference type="OrthoDB" id="3800761at2759"/>
<sequence>MFEVSNDSDSFPPSVKLQCRESTDDKCWVCGLTPVEVAHVVAKNDRATRYLQNQGLINFSLTSALNAVTLCPTCRANFDLAMDPGWFFVPSDLQYFIDFEEKDFARRTHDRNHGIVTTRVCPTSDEYAASQPQGIPQYIRVILQDEVVCVERMRVKAAWFGAPIAAIRRAFIALGSVRRSGIPKDISEKLWKLQDLYYRSLAREPQLAAIPSTMIADLSVPQPSLPLKRLTEEENEQELNKDHTLSPLRLEFEEYLDPILFVSPDMLLSCLLEAQTATTAFKRPPTMMPDIIHKFLEEPGRPLPEGLSAKIYELPDDESSRILSDHYKKFENPTFSRSSRQLSTVMSSPEKVTTAPTSTSTTRYPSFLPKAPPADLIIHQILTYREDGHTERTFEWSEVEEHTALTVYNALQRQEEGRGFRCGWNSLLKTFSVVTMVTEIHECLASWMGTMAIEMGIAGFLTLQDVNDLLFLPIAESRSFRGQYQGSIKQPDYTIRPAVATMPTIVCESGWSESAAKLREDMRIWLIGGRPHVQAVFVAEFSKRRDGRVAGIVEQFEPDPNGDIRSVQKENIFPAPSNAAQQRMTITRGHIWGVHLPAGQNKNATFHLSVDKFVDLQRLSWLACATSRLRSQNFSVQHSEARKEFSLAEL</sequence>
<protein>
    <recommendedName>
        <fullName evidence="4">HNH nuclease domain-containing protein</fullName>
    </recommendedName>
</protein>
<feature type="compositionally biased region" description="Polar residues" evidence="1">
    <location>
        <begin position="339"/>
        <end position="351"/>
    </location>
</feature>
<evidence type="ECO:0000313" key="3">
    <source>
        <dbReference type="Proteomes" id="UP000054383"/>
    </source>
</evidence>
<dbReference type="Proteomes" id="UP000054383">
    <property type="component" value="Unassembled WGS sequence"/>
</dbReference>
<dbReference type="AlphaFoldDB" id="A0A0U1M727"/>
<reference evidence="2 3" key="1">
    <citation type="submission" date="2015-04" db="EMBL/GenBank/DDBJ databases">
        <authorList>
            <person name="Syromyatnikov M.Y."/>
            <person name="Popov V.N."/>
        </authorList>
    </citation>
    <scope>NUCLEOTIDE SEQUENCE [LARGE SCALE GENOMIC DNA]</scope>
    <source>
        <strain evidence="2">WF-38-12</strain>
    </source>
</reference>
<keyword evidence="3" id="KW-1185">Reference proteome</keyword>
<feature type="region of interest" description="Disordered" evidence="1">
    <location>
        <begin position="339"/>
        <end position="365"/>
    </location>
</feature>
<dbReference type="EMBL" id="CVMT01000008">
    <property type="protein sequence ID" value="CRG90861.1"/>
    <property type="molecule type" value="Genomic_DNA"/>
</dbReference>
<gene>
    <name evidence="2" type="ORF">PISL3812_07907</name>
</gene>
<dbReference type="STRING" id="28573.A0A0U1M727"/>
<organism evidence="2 3">
    <name type="scientific">Talaromyces islandicus</name>
    <name type="common">Penicillium islandicum</name>
    <dbReference type="NCBI Taxonomy" id="28573"/>
    <lineage>
        <taxon>Eukaryota</taxon>
        <taxon>Fungi</taxon>
        <taxon>Dikarya</taxon>
        <taxon>Ascomycota</taxon>
        <taxon>Pezizomycotina</taxon>
        <taxon>Eurotiomycetes</taxon>
        <taxon>Eurotiomycetidae</taxon>
        <taxon>Eurotiales</taxon>
        <taxon>Trichocomaceae</taxon>
        <taxon>Talaromyces</taxon>
        <taxon>Talaromyces sect. Islandici</taxon>
    </lineage>
</organism>
<name>A0A0U1M727_TALIS</name>
<evidence type="ECO:0000256" key="1">
    <source>
        <dbReference type="SAM" id="MobiDB-lite"/>
    </source>
</evidence>
<accession>A0A0U1M727</accession>
<feature type="compositionally biased region" description="Low complexity" evidence="1">
    <location>
        <begin position="353"/>
        <end position="362"/>
    </location>
</feature>